<organism evidence="2 3">
    <name type="scientific">Tropicimonas aquimaris</name>
    <dbReference type="NCBI Taxonomy" id="914152"/>
    <lineage>
        <taxon>Bacteria</taxon>
        <taxon>Pseudomonadati</taxon>
        <taxon>Pseudomonadota</taxon>
        <taxon>Alphaproteobacteria</taxon>
        <taxon>Rhodobacterales</taxon>
        <taxon>Roseobacteraceae</taxon>
        <taxon>Tropicimonas</taxon>
    </lineage>
</organism>
<dbReference type="InterPro" id="IPR000182">
    <property type="entry name" value="GNAT_dom"/>
</dbReference>
<dbReference type="Proteomes" id="UP001597108">
    <property type="component" value="Unassembled WGS sequence"/>
</dbReference>
<comment type="caution">
    <text evidence="2">The sequence shown here is derived from an EMBL/GenBank/DDBJ whole genome shotgun (WGS) entry which is preliminary data.</text>
</comment>
<sequence length="287" mass="30994">MEFRPATLSDTASIDTFLRARSDTSMFLRSNLRAFGPCGGKAPHATRMWLQSEAGGALCGVLGISTAGFVLVQLPGGAEPLELRRVLCGAEIKGILGASDQARAVQQALALGAARAKLDDDEPLYSLDLDHLWVPPGETRLRRALPSDRDLLINWREEYLVETIHFSPEEAIETAPGDIDGMMERGALMLLQDTSGTPCAMTSFNAILPDMVQIGNVFTPDEKRGQGHARRAVALHLERARAAGVERAMLFASGPAASRAYEAIGFDRIGRFTLLIFEQSQTICAAA</sequence>
<name>A0ABW3IWC1_9RHOB</name>
<feature type="domain" description="N-acetyltransferase" evidence="1">
    <location>
        <begin position="139"/>
        <end position="287"/>
    </location>
</feature>
<dbReference type="SUPFAM" id="SSF55729">
    <property type="entry name" value="Acyl-CoA N-acyltransferases (Nat)"/>
    <property type="match status" value="1"/>
</dbReference>
<evidence type="ECO:0000259" key="1">
    <source>
        <dbReference type="PROSITE" id="PS51186"/>
    </source>
</evidence>
<evidence type="ECO:0000313" key="3">
    <source>
        <dbReference type="Proteomes" id="UP001597108"/>
    </source>
</evidence>
<evidence type="ECO:0000313" key="2">
    <source>
        <dbReference type="EMBL" id="MFD0981738.1"/>
    </source>
</evidence>
<dbReference type="PROSITE" id="PS51186">
    <property type="entry name" value="GNAT"/>
    <property type="match status" value="1"/>
</dbReference>
<dbReference type="EMBL" id="JBHTJT010000046">
    <property type="protein sequence ID" value="MFD0981738.1"/>
    <property type="molecule type" value="Genomic_DNA"/>
</dbReference>
<accession>A0ABW3IWC1</accession>
<reference evidence="3" key="1">
    <citation type="journal article" date="2019" name="Int. J. Syst. Evol. Microbiol.">
        <title>The Global Catalogue of Microorganisms (GCM) 10K type strain sequencing project: providing services to taxonomists for standard genome sequencing and annotation.</title>
        <authorList>
            <consortium name="The Broad Institute Genomics Platform"/>
            <consortium name="The Broad Institute Genome Sequencing Center for Infectious Disease"/>
            <person name="Wu L."/>
            <person name="Ma J."/>
        </authorList>
    </citation>
    <scope>NUCLEOTIDE SEQUENCE [LARGE SCALE GENOMIC DNA]</scope>
    <source>
        <strain evidence="3">CCUG 60524</strain>
    </source>
</reference>
<proteinExistence type="predicted"/>
<gene>
    <name evidence="2" type="ORF">ACFQ2S_19055</name>
</gene>
<dbReference type="Gene3D" id="3.40.630.30">
    <property type="match status" value="1"/>
</dbReference>
<dbReference type="RefSeq" id="WP_386076923.1">
    <property type="nucleotide sequence ID" value="NZ_JBHTJT010000046.1"/>
</dbReference>
<dbReference type="CDD" id="cd04301">
    <property type="entry name" value="NAT_SF"/>
    <property type="match status" value="1"/>
</dbReference>
<keyword evidence="3" id="KW-1185">Reference proteome</keyword>
<dbReference type="Pfam" id="PF00583">
    <property type="entry name" value="Acetyltransf_1"/>
    <property type="match status" value="1"/>
</dbReference>
<dbReference type="InterPro" id="IPR016181">
    <property type="entry name" value="Acyl_CoA_acyltransferase"/>
</dbReference>
<protein>
    <submittedName>
        <fullName evidence="2">GNAT family N-acetyltransferase</fullName>
    </submittedName>
</protein>